<gene>
    <name evidence="1" type="ORF">C5Y93_07350</name>
</gene>
<proteinExistence type="predicted"/>
<dbReference type="Proteomes" id="UP000237819">
    <property type="component" value="Unassembled WGS sequence"/>
</dbReference>
<comment type="caution">
    <text evidence="1">The sequence shown here is derived from an EMBL/GenBank/DDBJ whole genome shotgun (WGS) entry which is preliminary data.</text>
</comment>
<evidence type="ECO:0000313" key="1">
    <source>
        <dbReference type="EMBL" id="PQO46641.1"/>
    </source>
</evidence>
<dbReference type="RefSeq" id="WP_105334768.1">
    <property type="nucleotide sequence ID" value="NZ_PUHZ01000008.1"/>
</dbReference>
<sequence length="357" mass="39351">MTLAGTPRAASSGLRRRVLGLLFATALAFGGSAQFSRAETLHEKLSVPSSGKIELLSCVTAHVTGLNIQNLDDVLKLREQLLGIGMTDAAFRSWEYLEQLGAKKKPRVVPPPPPGANGVRVFPDWHNVSVAFDGERFSQIDTYAGGQTTQTLVATSASDAIFSKSNGAVGSAEHYEPGLSRRTRLDSYWLMSRSKTLFAFDYQLVQRGENQLYSAVVNKERKLETHLFVNRDQDAIYAAAITSPTRVVQFALYWGETAGDRRAPRYVLRFQARPGEGEWSVHARLIQSAELDGEIDPDRFKLGLPSGTTYVSYDEFGDSKAFRVKTAIDNFAGRTPFETVEMIKALEAALRAVPPKE</sequence>
<evidence type="ECO:0000313" key="2">
    <source>
        <dbReference type="Proteomes" id="UP000237819"/>
    </source>
</evidence>
<accession>A0A2S8GQK2</accession>
<dbReference type="AlphaFoldDB" id="A0A2S8GQK2"/>
<organism evidence="1 2">
    <name type="scientific">Blastopirellula marina</name>
    <dbReference type="NCBI Taxonomy" id="124"/>
    <lineage>
        <taxon>Bacteria</taxon>
        <taxon>Pseudomonadati</taxon>
        <taxon>Planctomycetota</taxon>
        <taxon>Planctomycetia</taxon>
        <taxon>Pirellulales</taxon>
        <taxon>Pirellulaceae</taxon>
        <taxon>Blastopirellula</taxon>
    </lineage>
</organism>
<name>A0A2S8GQK2_9BACT</name>
<reference evidence="1 2" key="1">
    <citation type="submission" date="2018-02" db="EMBL/GenBank/DDBJ databases">
        <title>Comparative genomes isolates from brazilian mangrove.</title>
        <authorList>
            <person name="Araujo J.E."/>
            <person name="Taketani R.G."/>
            <person name="Silva M.C.P."/>
            <person name="Loureco M.V."/>
            <person name="Andreote F.D."/>
        </authorList>
    </citation>
    <scope>NUCLEOTIDE SEQUENCE [LARGE SCALE GENOMIC DNA]</scope>
    <source>
        <strain evidence="1 2">Nap-Phe MGV</strain>
    </source>
</reference>
<dbReference type="EMBL" id="PUHZ01000008">
    <property type="protein sequence ID" value="PQO46641.1"/>
    <property type="molecule type" value="Genomic_DNA"/>
</dbReference>
<protein>
    <submittedName>
        <fullName evidence="1">Uncharacterized protein</fullName>
    </submittedName>
</protein>